<proteinExistence type="predicted"/>
<organism evidence="2">
    <name type="scientific">marine metagenome</name>
    <dbReference type="NCBI Taxonomy" id="408172"/>
    <lineage>
        <taxon>unclassified sequences</taxon>
        <taxon>metagenomes</taxon>
        <taxon>ecological metagenomes</taxon>
    </lineage>
</organism>
<evidence type="ECO:0000313" key="2">
    <source>
        <dbReference type="EMBL" id="SVA89254.1"/>
    </source>
</evidence>
<dbReference type="SUPFAM" id="SSF56219">
    <property type="entry name" value="DNase I-like"/>
    <property type="match status" value="1"/>
</dbReference>
<accession>A0A381ZJD5</accession>
<dbReference type="InterPro" id="IPR036691">
    <property type="entry name" value="Endo/exonu/phosph_ase_sf"/>
</dbReference>
<dbReference type="InterPro" id="IPR005135">
    <property type="entry name" value="Endo/exonuclease/phosphatase"/>
</dbReference>
<dbReference type="EMBL" id="UINC01021525">
    <property type="protein sequence ID" value="SVA89254.1"/>
    <property type="molecule type" value="Genomic_DNA"/>
</dbReference>
<dbReference type="Pfam" id="PF03372">
    <property type="entry name" value="Exo_endo_phos"/>
    <property type="match status" value="1"/>
</dbReference>
<dbReference type="GO" id="GO:0003824">
    <property type="term" value="F:catalytic activity"/>
    <property type="evidence" value="ECO:0007669"/>
    <property type="project" value="InterPro"/>
</dbReference>
<gene>
    <name evidence="2" type="ORF">METZ01_LOCUS142108</name>
</gene>
<sequence length="296" mass="33732">MIKNIITLCFLYLVFSCASPIEKEASDSGNDSLLPDLNLEDGIEVVTWNIEQFPKLGQRTIDSVANIITSLNADIYCLQEISNLSMFLELVEILDGYSYVASDATEYLNLVVLYKNNQFVVRNQSNLFTDNMYEFAYRPPLRLEMTFLGQNAIDFTLINMHLKCCDSGNGFDRRKASASILYDYLNLSVEAGVVNHIVVGDWNDDLSDTYSENSFNIFLDDSDNYKYVNYDYANSGYTIAVSYPNYPSFIDHIMISKDLFEEAGNGDIQTIRLGDYISGYDQIISDHRPVVWRFTP</sequence>
<dbReference type="Gene3D" id="3.60.10.10">
    <property type="entry name" value="Endonuclease/exonuclease/phosphatase"/>
    <property type="match status" value="1"/>
</dbReference>
<evidence type="ECO:0000259" key="1">
    <source>
        <dbReference type="Pfam" id="PF03372"/>
    </source>
</evidence>
<dbReference type="AlphaFoldDB" id="A0A381ZJD5"/>
<reference evidence="2" key="1">
    <citation type="submission" date="2018-05" db="EMBL/GenBank/DDBJ databases">
        <authorList>
            <person name="Lanie J.A."/>
            <person name="Ng W.-L."/>
            <person name="Kazmierczak K.M."/>
            <person name="Andrzejewski T.M."/>
            <person name="Davidsen T.M."/>
            <person name="Wayne K.J."/>
            <person name="Tettelin H."/>
            <person name="Glass J.I."/>
            <person name="Rusch D."/>
            <person name="Podicherti R."/>
            <person name="Tsui H.-C.T."/>
            <person name="Winkler M.E."/>
        </authorList>
    </citation>
    <scope>NUCLEOTIDE SEQUENCE</scope>
</reference>
<dbReference type="PROSITE" id="PS51257">
    <property type="entry name" value="PROKAR_LIPOPROTEIN"/>
    <property type="match status" value="1"/>
</dbReference>
<feature type="domain" description="Endonuclease/exonuclease/phosphatase" evidence="1">
    <location>
        <begin position="46"/>
        <end position="287"/>
    </location>
</feature>
<name>A0A381ZJD5_9ZZZZ</name>
<protein>
    <recommendedName>
        <fullName evidence="1">Endonuclease/exonuclease/phosphatase domain-containing protein</fullName>
    </recommendedName>
</protein>